<keyword evidence="1" id="KW-1133">Transmembrane helix</keyword>
<evidence type="ECO:0000313" key="2">
    <source>
        <dbReference type="EMBL" id="MDR7376230.1"/>
    </source>
</evidence>
<evidence type="ECO:0000256" key="1">
    <source>
        <dbReference type="SAM" id="Phobius"/>
    </source>
</evidence>
<protein>
    <submittedName>
        <fullName evidence="2">Membrane protein</fullName>
    </submittedName>
</protein>
<gene>
    <name evidence="2" type="ORF">J2X19_000888</name>
</gene>
<evidence type="ECO:0000313" key="3">
    <source>
        <dbReference type="Proteomes" id="UP001180487"/>
    </source>
</evidence>
<name>A0ABU2C4I5_9BURK</name>
<dbReference type="RefSeq" id="WP_310371030.1">
    <property type="nucleotide sequence ID" value="NZ_JAVDXT010000001.1"/>
</dbReference>
<dbReference type="EMBL" id="JAVDXT010000001">
    <property type="protein sequence ID" value="MDR7376230.1"/>
    <property type="molecule type" value="Genomic_DNA"/>
</dbReference>
<dbReference type="Pfam" id="PF06210">
    <property type="entry name" value="DUF1003"/>
    <property type="match status" value="1"/>
</dbReference>
<sequence>MKKPTDTAEKLLGLRYDAMDERTQKVARHLAGRKHIARNMASDQDIDTSRGAKAADAVARFGGSWTFILIFAAVLVVWVVLNTLLLVRFDAVFDPYPFILLNLFLSMLASVQAPIILMSQNRQAKKDRLNAEHDYEVNLKAELEIMLLHEKLDQLRENQWTELLQIQKQQLDLLAHLIDKNTAAPSTPAQP</sequence>
<dbReference type="InterPro" id="IPR010406">
    <property type="entry name" value="DUF1003"/>
</dbReference>
<dbReference type="PANTHER" id="PTHR41386:SF1">
    <property type="entry name" value="MEMBRANE PROTEIN"/>
    <property type="match status" value="1"/>
</dbReference>
<organism evidence="2 3">
    <name type="scientific">Rhodoferax ferrireducens</name>
    <dbReference type="NCBI Taxonomy" id="192843"/>
    <lineage>
        <taxon>Bacteria</taxon>
        <taxon>Pseudomonadati</taxon>
        <taxon>Pseudomonadota</taxon>
        <taxon>Betaproteobacteria</taxon>
        <taxon>Burkholderiales</taxon>
        <taxon>Comamonadaceae</taxon>
        <taxon>Rhodoferax</taxon>
    </lineage>
</organism>
<keyword evidence="1" id="KW-0812">Transmembrane</keyword>
<dbReference type="PANTHER" id="PTHR41386">
    <property type="entry name" value="INTEGRAL MEMBRANE PROTEIN-RELATED"/>
    <property type="match status" value="1"/>
</dbReference>
<feature type="transmembrane region" description="Helical" evidence="1">
    <location>
        <begin position="67"/>
        <end position="87"/>
    </location>
</feature>
<accession>A0ABU2C4I5</accession>
<keyword evidence="3" id="KW-1185">Reference proteome</keyword>
<feature type="transmembrane region" description="Helical" evidence="1">
    <location>
        <begin position="99"/>
        <end position="118"/>
    </location>
</feature>
<comment type="caution">
    <text evidence="2">The sequence shown here is derived from an EMBL/GenBank/DDBJ whole genome shotgun (WGS) entry which is preliminary data.</text>
</comment>
<proteinExistence type="predicted"/>
<reference evidence="2 3" key="1">
    <citation type="submission" date="2023-07" db="EMBL/GenBank/DDBJ databases">
        <title>Sorghum-associated microbial communities from plants grown in Nebraska, USA.</title>
        <authorList>
            <person name="Schachtman D."/>
        </authorList>
    </citation>
    <scope>NUCLEOTIDE SEQUENCE [LARGE SCALE GENOMIC DNA]</scope>
    <source>
        <strain evidence="2 3">BE313</strain>
    </source>
</reference>
<keyword evidence="1" id="KW-0472">Membrane</keyword>
<dbReference type="Proteomes" id="UP001180487">
    <property type="component" value="Unassembled WGS sequence"/>
</dbReference>